<dbReference type="CDD" id="cd01574">
    <property type="entry name" value="PBP1_LacI"/>
    <property type="match status" value="1"/>
</dbReference>
<feature type="domain" description="HTH lacI-type" evidence="5">
    <location>
        <begin position="1"/>
        <end position="53"/>
    </location>
</feature>
<feature type="region of interest" description="Disordered" evidence="4">
    <location>
        <begin position="323"/>
        <end position="356"/>
    </location>
</feature>
<organism evidence="6 7">
    <name type="scientific">Ornithinimicrobium pekingense</name>
    <dbReference type="NCBI Taxonomy" id="384677"/>
    <lineage>
        <taxon>Bacteria</taxon>
        <taxon>Bacillati</taxon>
        <taxon>Actinomycetota</taxon>
        <taxon>Actinomycetes</taxon>
        <taxon>Micrococcales</taxon>
        <taxon>Ornithinimicrobiaceae</taxon>
        <taxon>Ornithinimicrobium</taxon>
    </lineage>
</organism>
<dbReference type="Pfam" id="PF00356">
    <property type="entry name" value="LacI"/>
    <property type="match status" value="1"/>
</dbReference>
<dbReference type="Gene3D" id="3.40.50.2300">
    <property type="match status" value="2"/>
</dbReference>
<protein>
    <submittedName>
        <fullName evidence="6">LacI family transcriptional regulator</fullName>
    </submittedName>
</protein>
<dbReference type="PROSITE" id="PS50932">
    <property type="entry name" value="HTH_LACI_2"/>
    <property type="match status" value="1"/>
</dbReference>
<evidence type="ECO:0000313" key="6">
    <source>
        <dbReference type="EMBL" id="GGK79861.1"/>
    </source>
</evidence>
<gene>
    <name evidence="6" type="ORF">GCM10011509_30500</name>
</gene>
<evidence type="ECO:0000256" key="3">
    <source>
        <dbReference type="ARBA" id="ARBA00023163"/>
    </source>
</evidence>
<evidence type="ECO:0000313" key="7">
    <source>
        <dbReference type="Proteomes" id="UP000662111"/>
    </source>
</evidence>
<reference evidence="7" key="1">
    <citation type="journal article" date="2019" name="Int. J. Syst. Evol. Microbiol.">
        <title>The Global Catalogue of Microorganisms (GCM) 10K type strain sequencing project: providing services to taxonomists for standard genome sequencing and annotation.</title>
        <authorList>
            <consortium name="The Broad Institute Genomics Platform"/>
            <consortium name="The Broad Institute Genome Sequencing Center for Infectious Disease"/>
            <person name="Wu L."/>
            <person name="Ma J."/>
        </authorList>
    </citation>
    <scope>NUCLEOTIDE SEQUENCE [LARGE SCALE GENOMIC DNA]</scope>
    <source>
        <strain evidence="7">CGMCC 1.5362</strain>
    </source>
</reference>
<sequence length="356" mass="36969">MYDVAREAGVSHQTVSRVINDAPNVAAGTSERVREAMARLGYRPSASARSLAARRSRVIGVVTFVGPYFGPMSTIQGVEAAARARGYTPHTVSLAGLGLDQARGLLDDLLQRDVEGLVVVAPTDEQAGLVDSVIPRELPVLALEARLPGRPLVASDNVHGGELAAEHLVSLGHTRIGLVAGPPDWSEARLRTVGFESVLAASGLAPAGKADGDWSARSGYEAWPALRDAGVTAVYVANDQMALGVLSALCESGLRVPEDVSVVGYDNTPESGWYYPPLTTVEQEFRRAGEVGIEQLVRLVEGTEVEPEVLVSPALVVRRSTGAPAGAAGSDATTPGTAGGGAATARAPQESLSRPG</sequence>
<dbReference type="InterPro" id="IPR046335">
    <property type="entry name" value="LacI/GalR-like_sensor"/>
</dbReference>
<dbReference type="CDD" id="cd01392">
    <property type="entry name" value="HTH_LacI"/>
    <property type="match status" value="1"/>
</dbReference>
<dbReference type="PROSITE" id="PS00356">
    <property type="entry name" value="HTH_LACI_1"/>
    <property type="match status" value="1"/>
</dbReference>
<dbReference type="InterPro" id="IPR010982">
    <property type="entry name" value="Lambda_DNA-bd_dom_sf"/>
</dbReference>
<keyword evidence="7" id="KW-1185">Reference proteome</keyword>
<feature type="compositionally biased region" description="Low complexity" evidence="4">
    <location>
        <begin position="323"/>
        <end position="336"/>
    </location>
</feature>
<dbReference type="InterPro" id="IPR028082">
    <property type="entry name" value="Peripla_BP_I"/>
</dbReference>
<dbReference type="PANTHER" id="PTHR30146">
    <property type="entry name" value="LACI-RELATED TRANSCRIPTIONAL REPRESSOR"/>
    <property type="match status" value="1"/>
</dbReference>
<evidence type="ECO:0000259" key="5">
    <source>
        <dbReference type="PROSITE" id="PS50932"/>
    </source>
</evidence>
<evidence type="ECO:0000256" key="2">
    <source>
        <dbReference type="ARBA" id="ARBA00023125"/>
    </source>
</evidence>
<accession>A0ABQ2FC42</accession>
<dbReference type="SUPFAM" id="SSF53822">
    <property type="entry name" value="Periplasmic binding protein-like I"/>
    <property type="match status" value="1"/>
</dbReference>
<keyword evidence="3" id="KW-0804">Transcription</keyword>
<evidence type="ECO:0000256" key="4">
    <source>
        <dbReference type="SAM" id="MobiDB-lite"/>
    </source>
</evidence>
<dbReference type="InterPro" id="IPR000843">
    <property type="entry name" value="HTH_LacI"/>
</dbReference>
<dbReference type="Proteomes" id="UP000662111">
    <property type="component" value="Unassembled WGS sequence"/>
</dbReference>
<dbReference type="Pfam" id="PF13377">
    <property type="entry name" value="Peripla_BP_3"/>
    <property type="match status" value="1"/>
</dbReference>
<evidence type="ECO:0000256" key="1">
    <source>
        <dbReference type="ARBA" id="ARBA00023015"/>
    </source>
</evidence>
<dbReference type="PANTHER" id="PTHR30146:SF153">
    <property type="entry name" value="LACTOSE OPERON REPRESSOR"/>
    <property type="match status" value="1"/>
</dbReference>
<comment type="caution">
    <text evidence="6">The sequence shown here is derived from an EMBL/GenBank/DDBJ whole genome shotgun (WGS) entry which is preliminary data.</text>
</comment>
<keyword evidence="1" id="KW-0805">Transcription regulation</keyword>
<name>A0ABQ2FC42_9MICO</name>
<dbReference type="SUPFAM" id="SSF47413">
    <property type="entry name" value="lambda repressor-like DNA-binding domains"/>
    <property type="match status" value="1"/>
</dbReference>
<proteinExistence type="predicted"/>
<dbReference type="Gene3D" id="1.10.260.40">
    <property type="entry name" value="lambda repressor-like DNA-binding domains"/>
    <property type="match status" value="1"/>
</dbReference>
<dbReference type="EMBL" id="BMLB01000007">
    <property type="protein sequence ID" value="GGK79861.1"/>
    <property type="molecule type" value="Genomic_DNA"/>
</dbReference>
<keyword evidence="2" id="KW-0238">DNA-binding</keyword>
<dbReference type="SMART" id="SM00354">
    <property type="entry name" value="HTH_LACI"/>
    <property type="match status" value="1"/>
</dbReference>